<dbReference type="KEGG" id="bpt:Bpet2262"/>
<keyword evidence="2" id="KW-0812">Transmembrane</keyword>
<evidence type="ECO:0000256" key="1">
    <source>
        <dbReference type="SAM" id="MobiDB-lite"/>
    </source>
</evidence>
<evidence type="ECO:0000256" key="2">
    <source>
        <dbReference type="SAM" id="Phobius"/>
    </source>
</evidence>
<reference evidence="3 4" key="1">
    <citation type="journal article" date="2008" name="BMC Genomics">
        <title>The missing link: Bordetella petrii is endowed with both the metabolic versatility of environmental bacteria and virulence traits of pathogenic Bordetellae.</title>
        <authorList>
            <person name="Gross R."/>
            <person name="Guzman C.A."/>
            <person name="Sebaihia M."/>
            <person name="Martins Dos Santos V.A."/>
            <person name="Pieper D.H."/>
            <person name="Koebnik R."/>
            <person name="Lechner M."/>
            <person name="Bartels D."/>
            <person name="Buhrmester J."/>
            <person name="Choudhuri J.V."/>
            <person name="Ebensen T."/>
            <person name="Gaigalat L."/>
            <person name="Herrmann S."/>
            <person name="Khachane A.N."/>
            <person name="Larisch C."/>
            <person name="Link S."/>
            <person name="Linke B."/>
            <person name="Meyer F."/>
            <person name="Mormann S."/>
            <person name="Nakunst D."/>
            <person name="Rueckert C."/>
            <person name="Schneiker-Bekel S."/>
            <person name="Schulze K."/>
            <person name="Vorhoelter F.J."/>
            <person name="Yevsa T."/>
            <person name="Engle J.T."/>
            <person name="Goldman W.E."/>
            <person name="Puehler A."/>
            <person name="Goebel U.B."/>
            <person name="Goesmann A."/>
            <person name="Bloecker H."/>
            <person name="Kaiser O."/>
            <person name="Martinez-Arias R."/>
        </authorList>
    </citation>
    <scope>NUCLEOTIDE SEQUENCE [LARGE SCALE GENOMIC DNA]</scope>
    <source>
        <strain evidence="4">ATCC BAA-461 / DSM 12804 / CCUG 43448 / CIP 107267 / Se-1111R</strain>
    </source>
</reference>
<feature type="compositionally biased region" description="Polar residues" evidence="1">
    <location>
        <begin position="1"/>
        <end position="14"/>
    </location>
</feature>
<feature type="transmembrane region" description="Helical" evidence="2">
    <location>
        <begin position="55"/>
        <end position="73"/>
    </location>
</feature>
<name>A9ILN4_BORPD</name>
<sequence length="160" mass="17592">MKHQTGTGEPQHSSSGDHPRPEAPRETAEPRQRSTVARMFDHFASAVARATGSPIAFGCAALVIVLWAAAGPWAGFSEVWQLVVNTGTTIITFLMVFLIQQNQNKDSRALHVKLDELLVALKGASEKLVDIEDLEEDELNEIADRYRRMATAARGRQAPE</sequence>
<protein>
    <submittedName>
        <fullName evidence="3">Membrane protein</fullName>
    </submittedName>
</protein>
<gene>
    <name evidence="3" type="ordered locus">Bpet2262</name>
</gene>
<dbReference type="AlphaFoldDB" id="A9ILN4"/>
<dbReference type="Pfam" id="PF04120">
    <property type="entry name" value="Iron_permease"/>
    <property type="match status" value="1"/>
</dbReference>
<feature type="compositionally biased region" description="Basic and acidic residues" evidence="1">
    <location>
        <begin position="15"/>
        <end position="32"/>
    </location>
</feature>
<feature type="transmembrane region" description="Helical" evidence="2">
    <location>
        <begin position="79"/>
        <end position="99"/>
    </location>
</feature>
<dbReference type="EMBL" id="AM902716">
    <property type="protein sequence ID" value="CAP42605.1"/>
    <property type="molecule type" value="Genomic_DNA"/>
</dbReference>
<keyword evidence="2" id="KW-0472">Membrane</keyword>
<organism evidence="3 4">
    <name type="scientific">Bordetella petrii (strain ATCC BAA-461 / DSM 12804 / CCUG 43448 / CIP 107267 / Se-1111R)</name>
    <dbReference type="NCBI Taxonomy" id="340100"/>
    <lineage>
        <taxon>Bacteria</taxon>
        <taxon>Pseudomonadati</taxon>
        <taxon>Pseudomonadota</taxon>
        <taxon>Betaproteobacteria</taxon>
        <taxon>Burkholderiales</taxon>
        <taxon>Alcaligenaceae</taxon>
        <taxon>Bordetella</taxon>
    </lineage>
</organism>
<evidence type="ECO:0000313" key="4">
    <source>
        <dbReference type="Proteomes" id="UP000001225"/>
    </source>
</evidence>
<keyword evidence="2" id="KW-1133">Transmembrane helix</keyword>
<dbReference type="InterPro" id="IPR007251">
    <property type="entry name" value="Iron_permease_Fet4"/>
</dbReference>
<accession>A9ILN4</accession>
<dbReference type="eggNOG" id="COG5478">
    <property type="taxonomic scope" value="Bacteria"/>
</dbReference>
<dbReference type="Proteomes" id="UP000001225">
    <property type="component" value="Chromosome"/>
</dbReference>
<proteinExistence type="predicted"/>
<feature type="region of interest" description="Disordered" evidence="1">
    <location>
        <begin position="1"/>
        <end position="32"/>
    </location>
</feature>
<keyword evidence="4" id="KW-1185">Reference proteome</keyword>
<dbReference type="GO" id="GO:0055085">
    <property type="term" value="P:transmembrane transport"/>
    <property type="evidence" value="ECO:0007669"/>
    <property type="project" value="InterPro"/>
</dbReference>
<dbReference type="STRING" id="94624.Bpet2262"/>
<evidence type="ECO:0000313" key="3">
    <source>
        <dbReference type="EMBL" id="CAP42605.1"/>
    </source>
</evidence>